<evidence type="ECO:0000313" key="4">
    <source>
        <dbReference type="Proteomes" id="UP000012101"/>
    </source>
</evidence>
<feature type="region of interest" description="Disordered" evidence="2">
    <location>
        <begin position="1652"/>
        <end position="1703"/>
    </location>
</feature>
<protein>
    <submittedName>
        <fullName evidence="3">Uncharacterized protein</fullName>
    </submittedName>
</protein>
<comment type="caution">
    <text evidence="3">The sequence shown here is derived from an EMBL/GenBank/DDBJ whole genome shotgun (WGS) entry which is preliminary data.</text>
</comment>
<sequence length="1990" mass="215714">MQTINPTVQNVTTSPVSQNTNPAQAAQSYYQGVQVWDTKWQDLLSKQNTWEQNSLNAIQNGILQWNQSITGLENDKLTYLNGIEQTKAQWLANKQIITNAQNQMRGALQSTITNIRSQENQLKANASGDASLTSVFGDMDGLLDDLQDALNSNASLGTLAQTLGNFFQSQIASATAKADYWNVTKWQETYATQTVSYSQIVGNSSISCVNYTGSGCNNVASGNRSITYNSNGSVYGWRASSGSLVYQTDETGTVGQGSYSSSAYLENSHYVAVCHGWEVGGTCNFGTGQYALNTSYCGGGWMCGYDLETVIDQNYTVFANGSFNQQQVANNNNIRNAIFGSYNTAFGQSSQAGNAVSNSSVALETKVWLGGTELNSSNWYNSLGLTNQVQVQTKYKYIDTAMQANQNFWSGLAGQFTSIASTFLSLVNPLKDWEERSAEYEEEYQAKLLELEQTKQSTIANYDSQIAAMKAARGAWVTEVYGYQMAGIEGSADNANSQYRNGQENWENTINVFQQAELNWYLSAKDTLQQAVIAPNGETEYQTNSIPQANQIQTQITNSETNTNQLYNAATGLYQTYQYSAAGNVMQQALTNQQNQTSWNQQGAALSQTIADSFGRSEAYKTAELGASNRINALAQTIYGNGAYIVDNTELQSLQNQITTNGQNQSFWQNEINGANGGFNFNGRNNTSQTKETLYGDMIADIAVATTLQAEVVDEEITYLKTANEYFEKSERYQELADKAKSEAKFDEAALYTGYAVREKNNAVGFLKKKYYNLGEEITSEVDTRGLTYTRNSFLSYRDNLINKNFQNTTQIGKQIQEGKNQVAGIIAEGESYNQIQGMIQTASNLNKQGEENKERVEKLLAQSKELAEKNIGEGLLDGLQEMIASIQSSLPQEISNNGVAQYIQAQEKELAEKQEKVNELLSHMNSLVTNQNDLSNLQTLLQGSSQAINLAANSAVSKYLDDYAKKLQKDNEERSESLQKTLLEALTNGDQYKYLREAGYGFRTDGEGISAYRQIYSGEIEIGGSAMKETSYSPNLEYQYIRIETKFNPGNLSVDLMNPNSTRFNAEMVLGVKNYIDNLQKNVEQMFAQFSNKTEEIKEEYAQNQEIQDYKKELYKESKTNILASFQALPEDLKKAFSGEMGGLKGYHEQGSKYNFNQESFQDQSGEMKKVGKSMYEGANIDDTVFGGSRELKGSVSVKGIPVEVSYGMQYLIVTSGFNISNLGYNFNLKLVGNQNAESQLSTVSQKYEIYKEDIQNRIEKQAKANDAEKESKGFIFTILNGMNGGSGSMGQRFTQAVKSEVQSRITGAVAEATGLPASLVGALVGGSSMKDAVKAYVKDETVNAISKATGIPAWMISNQMEKMNKPKEQWYQSQEFQMVTTVVAVAAAPFTGGASLMVMMAVGAGIGAATGAASGGLKGALVGAVGGAAGAAVKSFTGGAVNVGLSYSAENGFGASVGVGYGPATVSVGISERGGTSVDVGLTKAGFNAGLSYNSKTGSVSGSAGFTSQSSGTGFALSYSEGDGFVASLSKSFSNGLNGGISWSEKGGVGGNIGYEAPGDKDKPKNSLANQMKGAGGTLSFSQRDGVSAALNASGGVNAGNWSQSGGFQANTNYLMDSWKADFVSKQGELEELQSKGLSKEQATAILDAQAHAESKAAQEKNNQESGKSVLDGAGYAATRKEGEDGVTSHSNGGDESHYYDRDGNMRVRVADSNGDVYYRAATPEEAHRIQNGNDLAMTSETKLSSNSKAGEEFTINGIKAKVSYNANGDPIMNLANGHTINTQTGGIFKQFEAKGLNSEVLHALNNKDAANAKIDSVDWQKGSRMHTANEGKQNGQADLMAKNLTPYSIFDTHDGTFKLKSWDKDVTAGNKAVIQFKDKQGINREVQIGHMANQIPKYVKDHFAMNPDTPLVLKTGTIFGYAGTTGNHYVGKLGQNSSKNGFDYDNLEKYVKSPSPHAHVVFRDAPGQKARPGYDVPSYATHLGWNP</sequence>
<feature type="coiled-coil region" evidence="1">
    <location>
        <begin position="430"/>
        <end position="461"/>
    </location>
</feature>
<keyword evidence="1" id="KW-0175">Coiled coil</keyword>
<feature type="coiled-coil region" evidence="1">
    <location>
        <begin position="840"/>
        <end position="867"/>
    </location>
</feature>
<name>M6FRQ0_9LEPT</name>
<gene>
    <name evidence="3" type="ORF">LEP1GSC038_0694</name>
</gene>
<proteinExistence type="predicted"/>
<feature type="coiled-coil region" evidence="1">
    <location>
        <begin position="1235"/>
        <end position="1273"/>
    </location>
</feature>
<feature type="compositionally biased region" description="Basic and acidic residues" evidence="2">
    <location>
        <begin position="1653"/>
        <end position="1665"/>
    </location>
</feature>
<evidence type="ECO:0000313" key="3">
    <source>
        <dbReference type="EMBL" id="EMM73852.1"/>
    </source>
</evidence>
<organism evidence="3 4">
    <name type="scientific">Leptospira weilii str. 2006001855</name>
    <dbReference type="NCBI Taxonomy" id="996804"/>
    <lineage>
        <taxon>Bacteria</taxon>
        <taxon>Pseudomonadati</taxon>
        <taxon>Spirochaetota</taxon>
        <taxon>Spirochaetia</taxon>
        <taxon>Leptospirales</taxon>
        <taxon>Leptospiraceae</taxon>
        <taxon>Leptospira</taxon>
    </lineage>
</organism>
<evidence type="ECO:0000256" key="1">
    <source>
        <dbReference type="SAM" id="Coils"/>
    </source>
</evidence>
<feature type="region of interest" description="Disordered" evidence="2">
    <location>
        <begin position="1"/>
        <end position="20"/>
    </location>
</feature>
<evidence type="ECO:0000256" key="2">
    <source>
        <dbReference type="SAM" id="MobiDB-lite"/>
    </source>
</evidence>
<reference evidence="3 4" key="1">
    <citation type="submission" date="2013-01" db="EMBL/GenBank/DDBJ databases">
        <authorList>
            <person name="Harkins D.M."/>
            <person name="Durkin A.S."/>
            <person name="Brinkac L.M."/>
            <person name="Haft D.H."/>
            <person name="Selengut J.D."/>
            <person name="Sanka R."/>
            <person name="DePew J."/>
            <person name="Purushe J."/>
            <person name="Hospenthal D.R."/>
            <person name="Murray C.K."/>
            <person name="Pimentel G."/>
            <person name="Wasfy M."/>
            <person name="Vinetz J.M."/>
            <person name="Sutton G.G."/>
            <person name="Nierman W.C."/>
            <person name="Fouts D.E."/>
        </authorList>
    </citation>
    <scope>NUCLEOTIDE SEQUENCE [LARGE SCALE GENOMIC DNA]</scope>
    <source>
        <strain evidence="3 4">2006001855</strain>
    </source>
</reference>
<dbReference type="EMBL" id="AFJM02000024">
    <property type="protein sequence ID" value="EMM73852.1"/>
    <property type="molecule type" value="Genomic_DNA"/>
</dbReference>
<accession>M6FRQ0</accession>
<dbReference type="Proteomes" id="UP000012101">
    <property type="component" value="Unassembled WGS sequence"/>
</dbReference>